<dbReference type="AlphaFoldDB" id="A0A0L8A630"/>
<feature type="transmembrane region" description="Helical" evidence="1">
    <location>
        <begin position="78"/>
        <end position="99"/>
    </location>
</feature>
<feature type="transmembrane region" description="Helical" evidence="1">
    <location>
        <begin position="12"/>
        <end position="42"/>
    </location>
</feature>
<dbReference type="Pfam" id="PF16931">
    <property type="entry name" value="Phage_holin_8"/>
    <property type="match status" value="1"/>
</dbReference>
<dbReference type="Proteomes" id="UP000036890">
    <property type="component" value="Unassembled WGS sequence"/>
</dbReference>
<name>A0A0L8A630_9GAMM</name>
<accession>A0A0L8A630</accession>
<keyword evidence="1" id="KW-0472">Membrane</keyword>
<organism evidence="2 3">
    <name type="scientific">Stenotrophomonas geniculata N1</name>
    <dbReference type="NCBI Taxonomy" id="1167641"/>
    <lineage>
        <taxon>Bacteria</taxon>
        <taxon>Pseudomonadati</taxon>
        <taxon>Pseudomonadota</taxon>
        <taxon>Gammaproteobacteria</taxon>
        <taxon>Lysobacterales</taxon>
        <taxon>Lysobacteraceae</taxon>
        <taxon>Stenotrophomonas</taxon>
    </lineage>
</organism>
<gene>
    <name evidence="2" type="ORF">W7K_17995</name>
</gene>
<evidence type="ECO:0000313" key="2">
    <source>
        <dbReference type="EMBL" id="KOE97847.1"/>
    </source>
</evidence>
<keyword evidence="1" id="KW-0812">Transmembrane</keyword>
<sequence length="117" mass="11933">MTEPTSTGSMAALATGVGLASILPGIQTDAFLGAFAGATLFVVSAKNLPIWKRLVYLAISVVAGYLGGTEVMQRFGVVSTGLAAFICAAVIVTLTLSLIERSRSADVTRLPRGGSDG</sequence>
<dbReference type="RefSeq" id="WP_010481669.1">
    <property type="nucleotide sequence ID" value="NZ_AJLO02000039.1"/>
</dbReference>
<dbReference type="EMBL" id="AJLO02000039">
    <property type="protein sequence ID" value="KOE97847.1"/>
    <property type="molecule type" value="Genomic_DNA"/>
</dbReference>
<protein>
    <submittedName>
        <fullName evidence="2">Membrane protein</fullName>
    </submittedName>
</protein>
<evidence type="ECO:0000256" key="1">
    <source>
        <dbReference type="SAM" id="Phobius"/>
    </source>
</evidence>
<dbReference type="InterPro" id="IPR032637">
    <property type="entry name" value="Phage_holin-like"/>
</dbReference>
<comment type="caution">
    <text evidence="2">The sequence shown here is derived from an EMBL/GenBank/DDBJ whole genome shotgun (WGS) entry which is preliminary data.</text>
</comment>
<dbReference type="OrthoDB" id="7067196at2"/>
<feature type="transmembrane region" description="Helical" evidence="1">
    <location>
        <begin position="54"/>
        <end position="72"/>
    </location>
</feature>
<proteinExistence type="predicted"/>
<reference evidence="2 3" key="1">
    <citation type="journal article" date="2012" name="J. Bacteriol.">
        <title>Genome sequence of a novel nicotine-degrading strain, Pseudomonas geniculata N1.</title>
        <authorList>
            <person name="Tang H."/>
            <person name="Yu H."/>
            <person name="Tai C."/>
            <person name="Huang K."/>
            <person name="Liu Y."/>
            <person name="Wang L."/>
            <person name="Yao Y."/>
            <person name="Wu G."/>
            <person name="Xu P."/>
        </authorList>
    </citation>
    <scope>NUCLEOTIDE SEQUENCE [LARGE SCALE GENOMIC DNA]</scope>
    <source>
        <strain evidence="2 3">N1</strain>
    </source>
</reference>
<keyword evidence="1" id="KW-1133">Transmembrane helix</keyword>
<evidence type="ECO:0000313" key="3">
    <source>
        <dbReference type="Proteomes" id="UP000036890"/>
    </source>
</evidence>